<feature type="transmembrane region" description="Helical" evidence="2">
    <location>
        <begin position="332"/>
        <end position="353"/>
    </location>
</feature>
<feature type="transmembrane region" description="Helical" evidence="2">
    <location>
        <begin position="283"/>
        <end position="300"/>
    </location>
</feature>
<feature type="transmembrane region" description="Helical" evidence="2">
    <location>
        <begin position="204"/>
        <end position="226"/>
    </location>
</feature>
<reference evidence="4 5" key="1">
    <citation type="journal article" date="2013" name="PLoS Genet.">
        <title>Distinctive expansion of potential virulence genes in the genome of the oomycete fish pathogen Saprolegnia parasitica.</title>
        <authorList>
            <person name="Jiang R.H."/>
            <person name="de Bruijn I."/>
            <person name="Haas B.J."/>
            <person name="Belmonte R."/>
            <person name="Lobach L."/>
            <person name="Christie J."/>
            <person name="van den Ackerveken G."/>
            <person name="Bottin A."/>
            <person name="Bulone V."/>
            <person name="Diaz-Moreno S.M."/>
            <person name="Dumas B."/>
            <person name="Fan L."/>
            <person name="Gaulin E."/>
            <person name="Govers F."/>
            <person name="Grenville-Briggs L.J."/>
            <person name="Horner N.R."/>
            <person name="Levin J.Z."/>
            <person name="Mammella M."/>
            <person name="Meijer H.J."/>
            <person name="Morris P."/>
            <person name="Nusbaum C."/>
            <person name="Oome S."/>
            <person name="Phillips A.J."/>
            <person name="van Rooyen D."/>
            <person name="Rzeszutek E."/>
            <person name="Saraiva M."/>
            <person name="Secombes C.J."/>
            <person name="Seidl M.F."/>
            <person name="Snel B."/>
            <person name="Stassen J.H."/>
            <person name="Sykes S."/>
            <person name="Tripathy S."/>
            <person name="van den Berg H."/>
            <person name="Vega-Arreguin J.C."/>
            <person name="Wawra S."/>
            <person name="Young S.K."/>
            <person name="Zeng Q."/>
            <person name="Dieguez-Uribeondo J."/>
            <person name="Russ C."/>
            <person name="Tyler B.M."/>
            <person name="van West P."/>
        </authorList>
    </citation>
    <scope>NUCLEOTIDE SEQUENCE [LARGE SCALE GENOMIC DNA]</scope>
    <source>
        <strain evidence="4 5">CBS 223.65</strain>
    </source>
</reference>
<evidence type="ECO:0000256" key="1">
    <source>
        <dbReference type="SAM" id="MobiDB-lite"/>
    </source>
</evidence>
<dbReference type="InterPro" id="IPR050879">
    <property type="entry name" value="Acyltransferase_3"/>
</dbReference>
<feature type="region of interest" description="Disordered" evidence="1">
    <location>
        <begin position="1"/>
        <end position="42"/>
    </location>
</feature>
<dbReference type="STRING" id="695850.A0A067CSI4"/>
<dbReference type="OrthoDB" id="207378at2759"/>
<dbReference type="Proteomes" id="UP000030745">
    <property type="component" value="Unassembled WGS sequence"/>
</dbReference>
<gene>
    <name evidence="4" type="ORF">SPRG_04859</name>
</gene>
<evidence type="ECO:0000256" key="2">
    <source>
        <dbReference type="SAM" id="Phobius"/>
    </source>
</evidence>
<feature type="transmembrane region" description="Helical" evidence="2">
    <location>
        <begin position="138"/>
        <end position="158"/>
    </location>
</feature>
<evidence type="ECO:0000313" key="4">
    <source>
        <dbReference type="EMBL" id="KDO29742.1"/>
    </source>
</evidence>
<feature type="transmembrane region" description="Helical" evidence="2">
    <location>
        <begin position="71"/>
        <end position="91"/>
    </location>
</feature>
<keyword evidence="2" id="KW-0472">Membrane</keyword>
<dbReference type="EMBL" id="KK583204">
    <property type="protein sequence ID" value="KDO29742.1"/>
    <property type="molecule type" value="Genomic_DNA"/>
</dbReference>
<dbReference type="Pfam" id="PF01757">
    <property type="entry name" value="Acyl_transf_3"/>
    <property type="match status" value="1"/>
</dbReference>
<feature type="domain" description="Acyltransferase 3" evidence="3">
    <location>
        <begin position="46"/>
        <end position="389"/>
    </location>
</feature>
<dbReference type="PANTHER" id="PTHR23028:SF53">
    <property type="entry name" value="ACYL_TRANSF_3 DOMAIN-CONTAINING PROTEIN"/>
    <property type="match status" value="1"/>
</dbReference>
<protein>
    <recommendedName>
        <fullName evidence="3">Acyltransferase 3 domain-containing protein</fullName>
    </recommendedName>
</protein>
<dbReference type="GO" id="GO:0016747">
    <property type="term" value="F:acyltransferase activity, transferring groups other than amino-acyl groups"/>
    <property type="evidence" value="ECO:0007669"/>
    <property type="project" value="InterPro"/>
</dbReference>
<feature type="transmembrane region" description="Helical" evidence="2">
    <location>
        <begin position="232"/>
        <end position="252"/>
    </location>
</feature>
<keyword evidence="2" id="KW-0812">Transmembrane</keyword>
<proteinExistence type="predicted"/>
<name>A0A067CSI4_SAPPC</name>
<dbReference type="KEGG" id="spar:SPRG_04859"/>
<dbReference type="GO" id="GO:0000271">
    <property type="term" value="P:polysaccharide biosynthetic process"/>
    <property type="evidence" value="ECO:0007669"/>
    <property type="project" value="TreeGrafter"/>
</dbReference>
<feature type="transmembrane region" description="Helical" evidence="2">
    <location>
        <begin position="112"/>
        <end position="132"/>
    </location>
</feature>
<feature type="non-terminal residue" evidence="4">
    <location>
        <position position="413"/>
    </location>
</feature>
<dbReference type="GO" id="GO:0016020">
    <property type="term" value="C:membrane"/>
    <property type="evidence" value="ECO:0007669"/>
    <property type="project" value="TreeGrafter"/>
</dbReference>
<keyword evidence="2" id="KW-1133">Transmembrane helix</keyword>
<feature type="transmembrane region" description="Helical" evidence="2">
    <location>
        <begin position="306"/>
        <end position="325"/>
    </location>
</feature>
<dbReference type="GeneID" id="24127277"/>
<dbReference type="InterPro" id="IPR002656">
    <property type="entry name" value="Acyl_transf_3_dom"/>
</dbReference>
<sequence length="413" mass="45657">MGDSNVLLTDELELEAPPLTPAETSEMLTDAEPRKQSKKTSTYRPDIDGLRAVAVVPVVVFHAYPSAFPGGFVGVDVFFVISGFLISRILFHEQSSGTFSYARFYTRRVRRLFPALLLVLATTLGLGCYFFLTRKLQALAATLLAGSLFGANLQILALERDYFDLDTKTNPLLHLWSLGVEEQFYLFWPFVAAMAMKLRLNRSILLQLTILAISFTLNLALLGVGGNNKMSFYLPFPRFWQMALGGLLAYYAHRTPSTQQTNDDDDAPKDDDIEAFATPGRSCLCSLLGAALLVLAYASIDESCAFPGFWATLPSTAALFLLAAGPDAVVNTYVLSQPIFVYIGKISYCWYLWHWPLLVFAADAYPLDNARPAYLTPMAIVCFSAIASVATHEGLEKGLRRRKAAWITPLLVV</sequence>
<dbReference type="AlphaFoldDB" id="A0A067CSI4"/>
<accession>A0A067CSI4</accession>
<organism evidence="4 5">
    <name type="scientific">Saprolegnia parasitica (strain CBS 223.65)</name>
    <dbReference type="NCBI Taxonomy" id="695850"/>
    <lineage>
        <taxon>Eukaryota</taxon>
        <taxon>Sar</taxon>
        <taxon>Stramenopiles</taxon>
        <taxon>Oomycota</taxon>
        <taxon>Saprolegniomycetes</taxon>
        <taxon>Saprolegniales</taxon>
        <taxon>Saprolegniaceae</taxon>
        <taxon>Saprolegnia</taxon>
    </lineage>
</organism>
<dbReference type="PANTHER" id="PTHR23028">
    <property type="entry name" value="ACETYLTRANSFERASE"/>
    <property type="match status" value="1"/>
</dbReference>
<dbReference type="RefSeq" id="XP_012199390.1">
    <property type="nucleotide sequence ID" value="XM_012344000.1"/>
</dbReference>
<feature type="transmembrane region" description="Helical" evidence="2">
    <location>
        <begin position="373"/>
        <end position="392"/>
    </location>
</feature>
<keyword evidence="5" id="KW-1185">Reference proteome</keyword>
<evidence type="ECO:0000313" key="5">
    <source>
        <dbReference type="Proteomes" id="UP000030745"/>
    </source>
</evidence>
<evidence type="ECO:0000259" key="3">
    <source>
        <dbReference type="Pfam" id="PF01757"/>
    </source>
</evidence>
<dbReference type="VEuPathDB" id="FungiDB:SPRG_04859"/>